<protein>
    <submittedName>
        <fullName evidence="3">Ribosome recycling factor-domain-containing protein</fullName>
    </submittedName>
</protein>
<evidence type="ECO:0000259" key="2">
    <source>
        <dbReference type="Pfam" id="PF01765"/>
    </source>
</evidence>
<feature type="compositionally biased region" description="Basic and acidic residues" evidence="1">
    <location>
        <begin position="136"/>
        <end position="154"/>
    </location>
</feature>
<organism evidence="3 4">
    <name type="scientific">Rhypophila decipiens</name>
    <dbReference type="NCBI Taxonomy" id="261697"/>
    <lineage>
        <taxon>Eukaryota</taxon>
        <taxon>Fungi</taxon>
        <taxon>Dikarya</taxon>
        <taxon>Ascomycota</taxon>
        <taxon>Pezizomycotina</taxon>
        <taxon>Sordariomycetes</taxon>
        <taxon>Sordariomycetidae</taxon>
        <taxon>Sordariales</taxon>
        <taxon>Naviculisporaceae</taxon>
        <taxon>Rhypophila</taxon>
    </lineage>
</organism>
<evidence type="ECO:0000313" key="3">
    <source>
        <dbReference type="EMBL" id="KAK4217051.1"/>
    </source>
</evidence>
<feature type="compositionally biased region" description="Low complexity" evidence="1">
    <location>
        <begin position="155"/>
        <end position="172"/>
    </location>
</feature>
<dbReference type="Pfam" id="PF01765">
    <property type="entry name" value="RRF"/>
    <property type="match status" value="1"/>
</dbReference>
<keyword evidence="4" id="KW-1185">Reference proteome</keyword>
<dbReference type="Gene3D" id="1.10.132.20">
    <property type="entry name" value="Ribosome-recycling factor"/>
    <property type="match status" value="1"/>
</dbReference>
<dbReference type="EMBL" id="MU858063">
    <property type="protein sequence ID" value="KAK4217051.1"/>
    <property type="molecule type" value="Genomic_DNA"/>
</dbReference>
<proteinExistence type="predicted"/>
<feature type="region of interest" description="Disordered" evidence="1">
    <location>
        <begin position="87"/>
        <end position="188"/>
    </location>
</feature>
<comment type="caution">
    <text evidence="3">The sequence shown here is derived from an EMBL/GenBank/DDBJ whole genome shotgun (WGS) entry which is preliminary data.</text>
</comment>
<gene>
    <name evidence="3" type="ORF">QBC37DRAFT_415872</name>
</gene>
<dbReference type="Proteomes" id="UP001301769">
    <property type="component" value="Unassembled WGS sequence"/>
</dbReference>
<dbReference type="InterPro" id="IPR036191">
    <property type="entry name" value="RRF_sf"/>
</dbReference>
<evidence type="ECO:0000256" key="1">
    <source>
        <dbReference type="SAM" id="MobiDB-lite"/>
    </source>
</evidence>
<sequence>MAAGQQLNCNLQASKPRTINKILASLSKAVAIMKSFQVANSLLRSGASTGTVLLRTTPLLGSRIASPSSIQSQFTSPLVLTASHGLRSRSFSSTSAQYKKKNKDKPQESQESLEEDTAAEESPRREGKGKNHKKEKFPPSRASKDTPPKQEREAAAAAQQAQQGHAASVSSSNADPNRPFPDPENPFDFADLIYTFDKAEAHHTSELSKIKNPPSSGGGSSLAVETIGAIPVIPDRKAAPHVTYPLHELATIAPLGGGRKYSILAFEESSIKPIMSAVQTSAEFNQQPQKSEENPLELIITVDPERVEQLVKRVKDVCLNWRGKIRDVSHKREALHKKWKTAGVIVNDDFHKLKEKVQKLQDERMKVVLAKEKEALAAVAKR</sequence>
<feature type="domain" description="Ribosome recycling factor" evidence="2">
    <location>
        <begin position="243"/>
        <end position="370"/>
    </location>
</feature>
<dbReference type="InterPro" id="IPR023584">
    <property type="entry name" value="Ribosome_recyc_fac_dom"/>
</dbReference>
<dbReference type="SUPFAM" id="SSF55194">
    <property type="entry name" value="Ribosome recycling factor, RRF"/>
    <property type="match status" value="1"/>
</dbReference>
<accession>A0AAN6YFB9</accession>
<reference evidence="3" key="1">
    <citation type="journal article" date="2023" name="Mol. Phylogenet. Evol.">
        <title>Genome-scale phylogeny and comparative genomics of the fungal order Sordariales.</title>
        <authorList>
            <person name="Hensen N."/>
            <person name="Bonometti L."/>
            <person name="Westerberg I."/>
            <person name="Brannstrom I.O."/>
            <person name="Guillou S."/>
            <person name="Cros-Aarteil S."/>
            <person name="Calhoun S."/>
            <person name="Haridas S."/>
            <person name="Kuo A."/>
            <person name="Mondo S."/>
            <person name="Pangilinan J."/>
            <person name="Riley R."/>
            <person name="LaButti K."/>
            <person name="Andreopoulos B."/>
            <person name="Lipzen A."/>
            <person name="Chen C."/>
            <person name="Yan M."/>
            <person name="Daum C."/>
            <person name="Ng V."/>
            <person name="Clum A."/>
            <person name="Steindorff A."/>
            <person name="Ohm R.A."/>
            <person name="Martin F."/>
            <person name="Silar P."/>
            <person name="Natvig D.O."/>
            <person name="Lalanne C."/>
            <person name="Gautier V."/>
            <person name="Ament-Velasquez S.L."/>
            <person name="Kruys A."/>
            <person name="Hutchinson M.I."/>
            <person name="Powell A.J."/>
            <person name="Barry K."/>
            <person name="Miller A.N."/>
            <person name="Grigoriev I.V."/>
            <person name="Debuchy R."/>
            <person name="Gladieux P."/>
            <person name="Hiltunen Thoren M."/>
            <person name="Johannesson H."/>
        </authorList>
    </citation>
    <scope>NUCLEOTIDE SEQUENCE</scope>
    <source>
        <strain evidence="3">PSN293</strain>
    </source>
</reference>
<name>A0AAN6YFB9_9PEZI</name>
<dbReference type="AlphaFoldDB" id="A0AAN6YFB9"/>
<reference evidence="3" key="2">
    <citation type="submission" date="2023-05" db="EMBL/GenBank/DDBJ databases">
        <authorList>
            <consortium name="Lawrence Berkeley National Laboratory"/>
            <person name="Steindorff A."/>
            <person name="Hensen N."/>
            <person name="Bonometti L."/>
            <person name="Westerberg I."/>
            <person name="Brannstrom I.O."/>
            <person name="Guillou S."/>
            <person name="Cros-Aarteil S."/>
            <person name="Calhoun S."/>
            <person name="Haridas S."/>
            <person name="Kuo A."/>
            <person name="Mondo S."/>
            <person name="Pangilinan J."/>
            <person name="Riley R."/>
            <person name="Labutti K."/>
            <person name="Andreopoulos B."/>
            <person name="Lipzen A."/>
            <person name="Chen C."/>
            <person name="Yanf M."/>
            <person name="Daum C."/>
            <person name="Ng V."/>
            <person name="Clum A."/>
            <person name="Ohm R."/>
            <person name="Martin F."/>
            <person name="Silar P."/>
            <person name="Natvig D."/>
            <person name="Lalanne C."/>
            <person name="Gautier V."/>
            <person name="Ament-Velasquez S.L."/>
            <person name="Kruys A."/>
            <person name="Hutchinson M.I."/>
            <person name="Powell A.J."/>
            <person name="Barry K."/>
            <person name="Miller A.N."/>
            <person name="Grigoriev I.V."/>
            <person name="Debuchy R."/>
            <person name="Gladieux P."/>
            <person name="Thoren M.H."/>
            <person name="Johannesson H."/>
        </authorList>
    </citation>
    <scope>NUCLEOTIDE SEQUENCE</scope>
    <source>
        <strain evidence="3">PSN293</strain>
    </source>
</reference>
<evidence type="ECO:0000313" key="4">
    <source>
        <dbReference type="Proteomes" id="UP001301769"/>
    </source>
</evidence>